<name>V6LMS3_9EUKA</name>
<keyword evidence="3" id="KW-1185">Reference proteome</keyword>
<dbReference type="AlphaFoldDB" id="V6LMS3"/>
<dbReference type="EMBL" id="AUWU02000004">
    <property type="protein sequence ID" value="KAH0574507.1"/>
    <property type="molecule type" value="Genomic_DNA"/>
</dbReference>
<dbReference type="EMBL" id="KI546085">
    <property type="protein sequence ID" value="EST45987.1"/>
    <property type="molecule type" value="Genomic_DNA"/>
</dbReference>
<reference evidence="1 2" key="1">
    <citation type="journal article" date="2014" name="PLoS Genet.">
        <title>The Genome of Spironucleus salmonicida Highlights a Fish Pathogen Adapted to Fluctuating Environments.</title>
        <authorList>
            <person name="Xu F."/>
            <person name="Jerlstrom-Hultqvist J."/>
            <person name="Einarsson E."/>
            <person name="Astvaldsson A."/>
            <person name="Svard S.G."/>
            <person name="Andersson J.O."/>
        </authorList>
    </citation>
    <scope>NUCLEOTIDE SEQUENCE</scope>
    <source>
        <strain evidence="2">ATCC 50377</strain>
    </source>
</reference>
<sequence>MPLTPTPKNKRYNDMINSTVLYDNIFNSQASVDHSPPYTPIAKFMKRAHNELPLHQQVTNSVLNSKIVAEGKRQTMHPAISSPVKLRMQHNNNAVRERRNDETRAISAHLNQRVSEVKSQYSQKSPSMRHIVMGGYKGPVYKLPKQPIKTRYDLLANDYEQQKQIFKEQSRQKSLEKQVIGNLCSNYAMSQKESVMFIQAKGGIDKLLNKRVQSSNQNKNNGSTENQEYESWYRNNQQQDCGIQIQIIDNEQSISVGSVSDLLLIKVPAENLDEISIINDKDIEQCDDYNNNQSIV</sequence>
<protein>
    <submittedName>
        <fullName evidence="1">Uncharacterized protein</fullName>
    </submittedName>
</protein>
<evidence type="ECO:0000313" key="1">
    <source>
        <dbReference type="EMBL" id="EST45987.1"/>
    </source>
</evidence>
<dbReference type="VEuPathDB" id="GiardiaDB:SS50377_24465"/>
<accession>V6LMS3</accession>
<reference evidence="2" key="2">
    <citation type="submission" date="2020-12" db="EMBL/GenBank/DDBJ databases">
        <title>New Spironucleus salmonicida genome in near-complete chromosomes.</title>
        <authorList>
            <person name="Xu F."/>
            <person name="Kurt Z."/>
            <person name="Jimenez-Gonzalez A."/>
            <person name="Astvaldsson A."/>
            <person name="Andersson J.O."/>
            <person name="Svard S.G."/>
        </authorList>
    </citation>
    <scope>NUCLEOTIDE SEQUENCE</scope>
    <source>
        <strain evidence="2">ATCC 50377</strain>
    </source>
</reference>
<evidence type="ECO:0000313" key="2">
    <source>
        <dbReference type="EMBL" id="KAH0574507.1"/>
    </source>
</evidence>
<evidence type="ECO:0000313" key="3">
    <source>
        <dbReference type="Proteomes" id="UP000018208"/>
    </source>
</evidence>
<proteinExistence type="predicted"/>
<dbReference type="Proteomes" id="UP000018208">
    <property type="component" value="Unassembled WGS sequence"/>
</dbReference>
<organism evidence="1">
    <name type="scientific">Spironucleus salmonicida</name>
    <dbReference type="NCBI Taxonomy" id="348837"/>
    <lineage>
        <taxon>Eukaryota</taxon>
        <taxon>Metamonada</taxon>
        <taxon>Diplomonadida</taxon>
        <taxon>Hexamitidae</taxon>
        <taxon>Hexamitinae</taxon>
        <taxon>Spironucleus</taxon>
    </lineage>
</organism>
<gene>
    <name evidence="1" type="ORF">SS50377_13969</name>
    <name evidence="2" type="ORF">SS50377_24465</name>
</gene>